<dbReference type="AlphaFoldDB" id="A0A6B8RQD5"/>
<proteinExistence type="predicted"/>
<sequence>MLNKDLTGTKKLLEVVLWPVLKSFDGLTLEYEVVSTTGVRIFIDVFYLPLEFAFESEGFVSHGDNITRDRFSFERMRVRTMAICRYLYIPFTWDELDKKAEACRRAFYELLGRYSRLSGGSYSELSLFEREVMRYALQLNRPIRLGDACHCLQSGPEFSRRILRQLMEKKLLKPITDNTHRNHSYVLEDIAREYLI</sequence>
<name>A0A6B8RQD5_9BACL</name>
<dbReference type="Proteomes" id="UP000426246">
    <property type="component" value="Chromosome"/>
</dbReference>
<organism evidence="1 2">
    <name type="scientific">Paenibacillus psychroresistens</name>
    <dbReference type="NCBI Taxonomy" id="1778678"/>
    <lineage>
        <taxon>Bacteria</taxon>
        <taxon>Bacillati</taxon>
        <taxon>Bacillota</taxon>
        <taxon>Bacilli</taxon>
        <taxon>Bacillales</taxon>
        <taxon>Paenibacillaceae</taxon>
        <taxon>Paenibacillus</taxon>
    </lineage>
</organism>
<accession>A0A6B8RQD5</accession>
<evidence type="ECO:0000313" key="1">
    <source>
        <dbReference type="EMBL" id="QGQ98591.1"/>
    </source>
</evidence>
<reference evidence="2" key="1">
    <citation type="submission" date="2018-11" db="EMBL/GenBank/DDBJ databases">
        <title>Complete genome sequence of Paenibacillus sp. ML311-T8.</title>
        <authorList>
            <person name="Nam Y.-D."/>
            <person name="Kang J."/>
            <person name="Chung W.-H."/>
            <person name="Park Y.S."/>
        </authorList>
    </citation>
    <scope>NUCLEOTIDE SEQUENCE [LARGE SCALE GENOMIC DNA]</scope>
    <source>
        <strain evidence="2">ML311-T8</strain>
    </source>
</reference>
<evidence type="ECO:0000313" key="2">
    <source>
        <dbReference type="Proteomes" id="UP000426246"/>
    </source>
</evidence>
<dbReference type="KEGG" id="ppsc:EHS13_28775"/>
<protein>
    <submittedName>
        <fullName evidence="1">Uncharacterized protein</fullName>
    </submittedName>
</protein>
<keyword evidence="2" id="KW-1185">Reference proteome</keyword>
<dbReference type="EMBL" id="CP034235">
    <property type="protein sequence ID" value="QGQ98591.1"/>
    <property type="molecule type" value="Genomic_DNA"/>
</dbReference>
<dbReference type="RefSeq" id="WP_155703700.1">
    <property type="nucleotide sequence ID" value="NZ_CP034235.1"/>
</dbReference>
<dbReference type="OrthoDB" id="2579926at2"/>
<gene>
    <name evidence="1" type="ORF">EHS13_28775</name>
</gene>